<protein>
    <submittedName>
        <fullName evidence="1">Uncharacterized protein</fullName>
    </submittedName>
</protein>
<gene>
    <name evidence="1" type="ORF">M9Y10_033288</name>
</gene>
<organism evidence="1 2">
    <name type="scientific">Tritrichomonas musculus</name>
    <dbReference type="NCBI Taxonomy" id="1915356"/>
    <lineage>
        <taxon>Eukaryota</taxon>
        <taxon>Metamonada</taxon>
        <taxon>Parabasalia</taxon>
        <taxon>Tritrichomonadida</taxon>
        <taxon>Tritrichomonadidae</taxon>
        <taxon>Tritrichomonas</taxon>
    </lineage>
</organism>
<dbReference type="Proteomes" id="UP001470230">
    <property type="component" value="Unassembled WGS sequence"/>
</dbReference>
<reference evidence="1 2" key="1">
    <citation type="submission" date="2024-04" db="EMBL/GenBank/DDBJ databases">
        <title>Tritrichomonas musculus Genome.</title>
        <authorList>
            <person name="Alves-Ferreira E."/>
            <person name="Grigg M."/>
            <person name="Lorenzi H."/>
            <person name="Galac M."/>
        </authorList>
    </citation>
    <scope>NUCLEOTIDE SEQUENCE [LARGE SCALE GENOMIC DNA]</scope>
    <source>
        <strain evidence="1 2">EAF2021</strain>
    </source>
</reference>
<keyword evidence="2" id="KW-1185">Reference proteome</keyword>
<sequence>MEISYKCSETDYLRVVFNQEPIEQINKNTGILLDYLNTVDLSEENKSEKINEIEETIANLLKEKVDTTIVTNNNVLLALTKYNFHLLDDIDSNEQFYENVFDPYLKLLKQLSKSNDEDNFICAQNSQFHEFLTKILLSSQETHVLKKTIKIIKNFVFKKPKTSDLFDHDLLIQNLYNNYTKYFF</sequence>
<name>A0ABR2KDP2_9EUKA</name>
<accession>A0ABR2KDP2</accession>
<dbReference type="EMBL" id="JAPFFF010000005">
    <property type="protein sequence ID" value="KAK8888557.1"/>
    <property type="molecule type" value="Genomic_DNA"/>
</dbReference>
<comment type="caution">
    <text evidence="1">The sequence shown here is derived from an EMBL/GenBank/DDBJ whole genome shotgun (WGS) entry which is preliminary data.</text>
</comment>
<evidence type="ECO:0000313" key="1">
    <source>
        <dbReference type="EMBL" id="KAK8888557.1"/>
    </source>
</evidence>
<evidence type="ECO:0000313" key="2">
    <source>
        <dbReference type="Proteomes" id="UP001470230"/>
    </source>
</evidence>
<proteinExistence type="predicted"/>